<dbReference type="InterPro" id="IPR000014">
    <property type="entry name" value="PAS"/>
</dbReference>
<dbReference type="InterPro" id="IPR013655">
    <property type="entry name" value="PAS_fold_3"/>
</dbReference>
<dbReference type="SMART" id="SM00091">
    <property type="entry name" value="PAS"/>
    <property type="match status" value="2"/>
</dbReference>
<dbReference type="SUPFAM" id="SSF55073">
    <property type="entry name" value="Nucleotide cyclase"/>
    <property type="match status" value="1"/>
</dbReference>
<dbReference type="PANTHER" id="PTHR44757:SF2">
    <property type="entry name" value="BIOFILM ARCHITECTURE MAINTENANCE PROTEIN MBAA"/>
    <property type="match status" value="1"/>
</dbReference>
<accession>A0A1H3LLE3</accession>
<dbReference type="Gene3D" id="3.30.70.270">
    <property type="match status" value="1"/>
</dbReference>
<feature type="domain" description="GGDEF" evidence="2">
    <location>
        <begin position="408"/>
        <end position="541"/>
    </location>
</feature>
<dbReference type="PROSITE" id="PS50887">
    <property type="entry name" value="GGDEF"/>
    <property type="match status" value="1"/>
</dbReference>
<protein>
    <submittedName>
        <fullName evidence="3">PAS domain S-box-containing protein/diguanylate cyclase (GGDEF) domain-containing protein</fullName>
    </submittedName>
</protein>
<dbReference type="InterPro" id="IPR052155">
    <property type="entry name" value="Biofilm_reg_signaling"/>
</dbReference>
<name>A0A1H3LLE3_9ACTN</name>
<dbReference type="EMBL" id="FNPH01000003">
    <property type="protein sequence ID" value="SDY65357.1"/>
    <property type="molecule type" value="Genomic_DNA"/>
</dbReference>
<dbReference type="CDD" id="cd01949">
    <property type="entry name" value="GGDEF"/>
    <property type="match status" value="1"/>
</dbReference>
<evidence type="ECO:0000259" key="1">
    <source>
        <dbReference type="PROSITE" id="PS50112"/>
    </source>
</evidence>
<dbReference type="SMART" id="SM00086">
    <property type="entry name" value="PAC"/>
    <property type="match status" value="2"/>
</dbReference>
<dbReference type="InterPro" id="IPR029787">
    <property type="entry name" value="Nucleotide_cyclase"/>
</dbReference>
<keyword evidence="4" id="KW-1185">Reference proteome</keyword>
<feature type="domain" description="PAS" evidence="1">
    <location>
        <begin position="150"/>
        <end position="198"/>
    </location>
</feature>
<dbReference type="SMART" id="SM00267">
    <property type="entry name" value="GGDEF"/>
    <property type="match status" value="1"/>
</dbReference>
<dbReference type="Pfam" id="PF00990">
    <property type="entry name" value="GGDEF"/>
    <property type="match status" value="1"/>
</dbReference>
<dbReference type="AlphaFoldDB" id="A0A1H3LLE3"/>
<dbReference type="NCBIfam" id="TIGR00254">
    <property type="entry name" value="GGDEF"/>
    <property type="match status" value="1"/>
</dbReference>
<proteinExistence type="predicted"/>
<dbReference type="InterPro" id="IPR000160">
    <property type="entry name" value="GGDEF_dom"/>
</dbReference>
<dbReference type="Proteomes" id="UP000242415">
    <property type="component" value="Unassembled WGS sequence"/>
</dbReference>
<reference evidence="4" key="1">
    <citation type="submission" date="2016-10" db="EMBL/GenBank/DDBJ databases">
        <authorList>
            <person name="Varghese N."/>
            <person name="Submissions S."/>
        </authorList>
    </citation>
    <scope>NUCLEOTIDE SEQUENCE [LARGE SCALE GENOMIC DNA]</scope>
    <source>
        <strain evidence="4">DSM 45245</strain>
    </source>
</reference>
<sequence>MVAAELRDNALNSLLKTHPEALVSAIGTDGFRVPMPSSVGLRDEQIIPVPTDRATMLDLVVSQDALRVVTAWEQASKSGMAIGTVRTRNNPDHFLNLLLIDMRHRHGVWLGALTELSSDDAVPATGTALTASLLVPLRPRTATVRKNWRGLITGIDDRATRMLGWSAEQIVGLRSTELIHPDDVERAVANWMEMLSKREGQRVRVRHQCEDGTWLWVETENTFHDADDPEEIVVVTQLSDISDEMAAHEALDRRERLFRRLAESLPTGLLQLESDGSLFYANERLGAILGIPAATTLDEQLASVVDRDRPGLDAAITAALREGTDSELEVEVRLPGSEQLRRCAVSLTALTDQEGAPGALACVSDITESARLREELKARATFDALTGCYNRASIMALLDQTLADDQPGLTAVAFVDLDKFKPVNDGLGHAAGDELLQRAATLLTGLLGPEDLAGRLGGDEFLLVFPGVVSRAEAVAIGQRVAETLHQEVALSCGAVRLGGSVGVACADRPITADELVARADAAMYESKRQRLGAPVLYTDELRQAA</sequence>
<dbReference type="Pfam" id="PF08447">
    <property type="entry name" value="PAS_3"/>
    <property type="match status" value="1"/>
</dbReference>
<dbReference type="PROSITE" id="PS50112">
    <property type="entry name" value="PAS"/>
    <property type="match status" value="2"/>
</dbReference>
<dbReference type="Pfam" id="PF08448">
    <property type="entry name" value="PAS_4"/>
    <property type="match status" value="1"/>
</dbReference>
<dbReference type="Gene3D" id="3.30.450.20">
    <property type="entry name" value="PAS domain"/>
    <property type="match status" value="2"/>
</dbReference>
<dbReference type="InterPro" id="IPR013656">
    <property type="entry name" value="PAS_4"/>
</dbReference>
<dbReference type="InterPro" id="IPR001610">
    <property type="entry name" value="PAC"/>
</dbReference>
<dbReference type="SUPFAM" id="SSF55785">
    <property type="entry name" value="PYP-like sensor domain (PAS domain)"/>
    <property type="match status" value="2"/>
</dbReference>
<gene>
    <name evidence="3" type="ORF">SAMN05444365_1034</name>
</gene>
<evidence type="ECO:0000313" key="3">
    <source>
        <dbReference type="EMBL" id="SDY65357.1"/>
    </source>
</evidence>
<organism evidence="3 4">
    <name type="scientific">Micromonospora pattaloongensis</name>
    <dbReference type="NCBI Taxonomy" id="405436"/>
    <lineage>
        <taxon>Bacteria</taxon>
        <taxon>Bacillati</taxon>
        <taxon>Actinomycetota</taxon>
        <taxon>Actinomycetes</taxon>
        <taxon>Micromonosporales</taxon>
        <taxon>Micromonosporaceae</taxon>
        <taxon>Micromonospora</taxon>
    </lineage>
</organism>
<dbReference type="CDD" id="cd00130">
    <property type="entry name" value="PAS"/>
    <property type="match status" value="2"/>
</dbReference>
<evidence type="ECO:0000313" key="4">
    <source>
        <dbReference type="Proteomes" id="UP000242415"/>
    </source>
</evidence>
<dbReference type="NCBIfam" id="TIGR00229">
    <property type="entry name" value="sensory_box"/>
    <property type="match status" value="2"/>
</dbReference>
<feature type="domain" description="PAS" evidence="1">
    <location>
        <begin position="254"/>
        <end position="323"/>
    </location>
</feature>
<dbReference type="STRING" id="405436.SAMN05444365_1034"/>
<evidence type="ECO:0000259" key="2">
    <source>
        <dbReference type="PROSITE" id="PS50887"/>
    </source>
</evidence>
<dbReference type="InterPro" id="IPR043128">
    <property type="entry name" value="Rev_trsase/Diguanyl_cyclase"/>
</dbReference>
<dbReference type="InterPro" id="IPR035965">
    <property type="entry name" value="PAS-like_dom_sf"/>
</dbReference>
<dbReference type="PANTHER" id="PTHR44757">
    <property type="entry name" value="DIGUANYLATE CYCLASE DGCP"/>
    <property type="match status" value="1"/>
</dbReference>